<dbReference type="Proteomes" id="UP000283850">
    <property type="component" value="Unassembled WGS sequence"/>
</dbReference>
<sequence>MSKFQIDSWKQIYGIKDAQYGGLVLGNRHIEGSIESGVKIVNPIDSDRYSLFEMEGGEYLMYAGATKKYRKRLDEINRYAGKYDEISEERISKLYSVIKPTTAMEMLMLSGSNHYIIRRSATSKFLEELDKINRECIIESLTK</sequence>
<evidence type="ECO:0000313" key="1">
    <source>
        <dbReference type="EMBL" id="RGV47173.1"/>
    </source>
</evidence>
<comment type="caution">
    <text evidence="1">The sequence shown here is derived from an EMBL/GenBank/DDBJ whole genome shotgun (WGS) entry which is preliminary data.</text>
</comment>
<proteinExistence type="predicted"/>
<dbReference type="EMBL" id="QRZF01000038">
    <property type="protein sequence ID" value="RGV47173.1"/>
    <property type="molecule type" value="Genomic_DNA"/>
</dbReference>
<reference evidence="1 2" key="1">
    <citation type="submission" date="2018-08" db="EMBL/GenBank/DDBJ databases">
        <title>A genome reference for cultivated species of the human gut microbiota.</title>
        <authorList>
            <person name="Zou Y."/>
            <person name="Xue W."/>
            <person name="Luo G."/>
        </authorList>
    </citation>
    <scope>NUCLEOTIDE SEQUENCE [LARGE SCALE GENOMIC DNA]</scope>
    <source>
        <strain evidence="1 2">AF14-32</strain>
    </source>
</reference>
<dbReference type="RefSeq" id="WP_118487397.1">
    <property type="nucleotide sequence ID" value="NZ_QRZF01000038.1"/>
</dbReference>
<dbReference type="AlphaFoldDB" id="A0A412XPT2"/>
<protein>
    <submittedName>
        <fullName evidence="1">Uncharacterized protein</fullName>
    </submittedName>
</protein>
<name>A0A412XPT2_9BACE</name>
<accession>A0A412XPT2</accession>
<evidence type="ECO:0000313" key="2">
    <source>
        <dbReference type="Proteomes" id="UP000283850"/>
    </source>
</evidence>
<organism evidence="1 2">
    <name type="scientific">Bacteroides intestinalis</name>
    <dbReference type="NCBI Taxonomy" id="329854"/>
    <lineage>
        <taxon>Bacteria</taxon>
        <taxon>Pseudomonadati</taxon>
        <taxon>Bacteroidota</taxon>
        <taxon>Bacteroidia</taxon>
        <taxon>Bacteroidales</taxon>
        <taxon>Bacteroidaceae</taxon>
        <taxon>Bacteroides</taxon>
    </lineage>
</organism>
<gene>
    <name evidence="1" type="ORF">DWW10_25295</name>
</gene>